<comment type="caution">
    <text evidence="8">The sequence shown here is derived from an EMBL/GenBank/DDBJ whole genome shotgun (WGS) entry which is preliminary data.</text>
</comment>
<evidence type="ECO:0000256" key="6">
    <source>
        <dbReference type="SAM" id="Phobius"/>
    </source>
</evidence>
<evidence type="ECO:0000256" key="5">
    <source>
        <dbReference type="ARBA" id="ARBA00038359"/>
    </source>
</evidence>
<feature type="domain" description="Rhodopsin" evidence="7">
    <location>
        <begin position="25"/>
        <end position="269"/>
    </location>
</feature>
<evidence type="ECO:0000256" key="4">
    <source>
        <dbReference type="ARBA" id="ARBA00023136"/>
    </source>
</evidence>
<evidence type="ECO:0000259" key="7">
    <source>
        <dbReference type="Pfam" id="PF20684"/>
    </source>
</evidence>
<name>A0A8H3EGQ7_9LECA</name>
<reference evidence="8" key="1">
    <citation type="submission" date="2021-03" db="EMBL/GenBank/DDBJ databases">
        <authorList>
            <person name="Tagirdzhanova G."/>
        </authorList>
    </citation>
    <scope>NUCLEOTIDE SEQUENCE</scope>
</reference>
<evidence type="ECO:0000256" key="1">
    <source>
        <dbReference type="ARBA" id="ARBA00004141"/>
    </source>
</evidence>
<feature type="transmembrane region" description="Helical" evidence="6">
    <location>
        <begin position="158"/>
        <end position="183"/>
    </location>
</feature>
<feature type="transmembrane region" description="Helical" evidence="6">
    <location>
        <begin position="41"/>
        <end position="63"/>
    </location>
</feature>
<gene>
    <name evidence="8" type="ORF">GOMPHAMPRED_002991</name>
</gene>
<evidence type="ECO:0000256" key="2">
    <source>
        <dbReference type="ARBA" id="ARBA00022692"/>
    </source>
</evidence>
<sequence length="334" mass="37309">MFYYQNTIAIVNIVFPVLAALAVLARLSARRLTKLSLQADDWLIIVAWVVIFSDGILSAVAVYNWDYGDLLTKPRSQTVFKYLYVDGIFISFTIGIIKCSVVMFYKRIFTTRTFNKWANVVLAVSIAWTIASTLTKMFETTPDISKYWTDHGYTTINTPPLLITLNVTDLVLDLIILSLPLPVIRSLHISKKKRLAVLAIFGLGFFCVVSTCVRLYYFILVPPTKDPAYIVAFPEDATVAVDASIMWVHIECSASIITACLPTLVPFFTKMKTITTSIGSGWTRFTRSKASTTGRSENSLDLKSFDLSKRNSSTELEADKPNPQIHATTVISVV</sequence>
<dbReference type="Proteomes" id="UP000664169">
    <property type="component" value="Unassembled WGS sequence"/>
</dbReference>
<keyword evidence="3 6" id="KW-1133">Transmembrane helix</keyword>
<feature type="transmembrane region" description="Helical" evidence="6">
    <location>
        <begin position="117"/>
        <end position="138"/>
    </location>
</feature>
<protein>
    <recommendedName>
        <fullName evidence="7">Rhodopsin domain-containing protein</fullName>
    </recommendedName>
</protein>
<dbReference type="InterPro" id="IPR052337">
    <property type="entry name" value="SAT4-like"/>
</dbReference>
<feature type="transmembrane region" description="Helical" evidence="6">
    <location>
        <begin position="83"/>
        <end position="105"/>
    </location>
</feature>
<keyword evidence="9" id="KW-1185">Reference proteome</keyword>
<feature type="transmembrane region" description="Helical" evidence="6">
    <location>
        <begin position="6"/>
        <end position="29"/>
    </location>
</feature>
<comment type="subcellular location">
    <subcellularLocation>
        <location evidence="1">Membrane</location>
        <topology evidence="1">Multi-pass membrane protein</topology>
    </subcellularLocation>
</comment>
<dbReference type="OrthoDB" id="5398388at2759"/>
<proteinExistence type="inferred from homology"/>
<dbReference type="Pfam" id="PF20684">
    <property type="entry name" value="Fung_rhodopsin"/>
    <property type="match status" value="1"/>
</dbReference>
<keyword evidence="2 6" id="KW-0812">Transmembrane</keyword>
<comment type="similarity">
    <text evidence="5">Belongs to the SAT4 family.</text>
</comment>
<organism evidence="8 9">
    <name type="scientific">Gomphillus americanus</name>
    <dbReference type="NCBI Taxonomy" id="1940652"/>
    <lineage>
        <taxon>Eukaryota</taxon>
        <taxon>Fungi</taxon>
        <taxon>Dikarya</taxon>
        <taxon>Ascomycota</taxon>
        <taxon>Pezizomycotina</taxon>
        <taxon>Lecanoromycetes</taxon>
        <taxon>OSLEUM clade</taxon>
        <taxon>Ostropomycetidae</taxon>
        <taxon>Ostropales</taxon>
        <taxon>Graphidaceae</taxon>
        <taxon>Gomphilloideae</taxon>
        <taxon>Gomphillus</taxon>
    </lineage>
</organism>
<feature type="transmembrane region" description="Helical" evidence="6">
    <location>
        <begin position="245"/>
        <end position="268"/>
    </location>
</feature>
<dbReference type="GO" id="GO:0016020">
    <property type="term" value="C:membrane"/>
    <property type="evidence" value="ECO:0007669"/>
    <property type="project" value="UniProtKB-SubCell"/>
</dbReference>
<dbReference type="InterPro" id="IPR049326">
    <property type="entry name" value="Rhodopsin_dom_fungi"/>
</dbReference>
<keyword evidence="4 6" id="KW-0472">Membrane</keyword>
<feature type="transmembrane region" description="Helical" evidence="6">
    <location>
        <begin position="195"/>
        <end position="219"/>
    </location>
</feature>
<dbReference type="AlphaFoldDB" id="A0A8H3EGQ7"/>
<dbReference type="EMBL" id="CAJPDQ010000002">
    <property type="protein sequence ID" value="CAF9904934.1"/>
    <property type="molecule type" value="Genomic_DNA"/>
</dbReference>
<dbReference type="PANTHER" id="PTHR33048">
    <property type="entry name" value="PTH11-LIKE INTEGRAL MEMBRANE PROTEIN (AFU_ORTHOLOGUE AFUA_5G11245)"/>
    <property type="match status" value="1"/>
</dbReference>
<evidence type="ECO:0000313" key="8">
    <source>
        <dbReference type="EMBL" id="CAF9904934.1"/>
    </source>
</evidence>
<accession>A0A8H3EGQ7</accession>
<evidence type="ECO:0000313" key="9">
    <source>
        <dbReference type="Proteomes" id="UP000664169"/>
    </source>
</evidence>
<evidence type="ECO:0000256" key="3">
    <source>
        <dbReference type="ARBA" id="ARBA00022989"/>
    </source>
</evidence>
<dbReference type="PANTHER" id="PTHR33048:SF47">
    <property type="entry name" value="INTEGRAL MEMBRANE PROTEIN-RELATED"/>
    <property type="match status" value="1"/>
</dbReference>